<dbReference type="Pfam" id="PF13577">
    <property type="entry name" value="SnoaL_4"/>
    <property type="match status" value="1"/>
</dbReference>
<dbReference type="InterPro" id="IPR037401">
    <property type="entry name" value="SnoaL-like"/>
</dbReference>
<gene>
    <name evidence="2" type="ORF">LZ495_35275</name>
</gene>
<organism evidence="2 3">
    <name type="scientific">Yinghuangia soli</name>
    <dbReference type="NCBI Taxonomy" id="2908204"/>
    <lineage>
        <taxon>Bacteria</taxon>
        <taxon>Bacillati</taxon>
        <taxon>Actinomycetota</taxon>
        <taxon>Actinomycetes</taxon>
        <taxon>Kitasatosporales</taxon>
        <taxon>Streptomycetaceae</taxon>
        <taxon>Yinghuangia</taxon>
    </lineage>
</organism>
<accession>A0AA41Q8S5</accession>
<sequence length="155" mass="17745">MHDRLAVHELLQRWWFIYDEGDFDAWEDAFAEDVWFTTRTDSGDHPHEEFIASDNRGRADVLAWQREHRLGSPYPLRHNGTNIHITGETDDEVSFASYIFVTTTQDGLPSNLASGIVRGVARREEGVYRFAEVHVVLDTMKAATLAEQRGLTANR</sequence>
<protein>
    <submittedName>
        <fullName evidence="2">Nuclear transport factor 2 family protein</fullName>
    </submittedName>
</protein>
<feature type="domain" description="SnoaL-like" evidence="1">
    <location>
        <begin position="2"/>
        <end position="133"/>
    </location>
</feature>
<evidence type="ECO:0000313" key="3">
    <source>
        <dbReference type="Proteomes" id="UP001165378"/>
    </source>
</evidence>
<dbReference type="EMBL" id="JAKFHA010000034">
    <property type="protein sequence ID" value="MCF2532449.1"/>
    <property type="molecule type" value="Genomic_DNA"/>
</dbReference>
<reference evidence="2" key="1">
    <citation type="submission" date="2022-01" db="EMBL/GenBank/DDBJ databases">
        <title>Genome-Based Taxonomic Classification of the Phylum Actinobacteria.</title>
        <authorList>
            <person name="Gao Y."/>
        </authorList>
    </citation>
    <scope>NUCLEOTIDE SEQUENCE</scope>
    <source>
        <strain evidence="2">KLBMP 8922</strain>
    </source>
</reference>
<keyword evidence="3" id="KW-1185">Reference proteome</keyword>
<comment type="caution">
    <text evidence="2">The sequence shown here is derived from an EMBL/GenBank/DDBJ whole genome shotgun (WGS) entry which is preliminary data.</text>
</comment>
<dbReference type="Proteomes" id="UP001165378">
    <property type="component" value="Unassembled WGS sequence"/>
</dbReference>
<proteinExistence type="predicted"/>
<dbReference type="Gene3D" id="3.10.450.50">
    <property type="match status" value="1"/>
</dbReference>
<dbReference type="AlphaFoldDB" id="A0AA41Q8S5"/>
<dbReference type="RefSeq" id="WP_235057228.1">
    <property type="nucleotide sequence ID" value="NZ_JAKFHA010000034.1"/>
</dbReference>
<evidence type="ECO:0000313" key="2">
    <source>
        <dbReference type="EMBL" id="MCF2532449.1"/>
    </source>
</evidence>
<dbReference type="InterPro" id="IPR032710">
    <property type="entry name" value="NTF2-like_dom_sf"/>
</dbReference>
<name>A0AA41Q8S5_9ACTN</name>
<evidence type="ECO:0000259" key="1">
    <source>
        <dbReference type="Pfam" id="PF13577"/>
    </source>
</evidence>
<dbReference type="SUPFAM" id="SSF54427">
    <property type="entry name" value="NTF2-like"/>
    <property type="match status" value="1"/>
</dbReference>